<dbReference type="Gene3D" id="3.40.960.10">
    <property type="entry name" value="VSR Endonuclease"/>
    <property type="match status" value="1"/>
</dbReference>
<gene>
    <name evidence="1" type="ORF">LCGC14_2988070</name>
</gene>
<sequence>MEKGKTRAAILKHMAQCDGSCGSVSCGRPLNPSKLAWRAYELLLKDFEIVIPEARFGPYQVDFLLAEEWLAIEIDGTYWHRNSGWKDLVRDWYLMKYFNLPVIRIAEIEIQSGIC</sequence>
<protein>
    <recommendedName>
        <fullName evidence="2">DUF559 domain-containing protein</fullName>
    </recommendedName>
</protein>
<accession>A0A0F8ZVP8</accession>
<dbReference type="EMBL" id="LAZR01061204">
    <property type="protein sequence ID" value="KKK64056.1"/>
    <property type="molecule type" value="Genomic_DNA"/>
</dbReference>
<reference evidence="1" key="1">
    <citation type="journal article" date="2015" name="Nature">
        <title>Complex archaea that bridge the gap between prokaryotes and eukaryotes.</title>
        <authorList>
            <person name="Spang A."/>
            <person name="Saw J.H."/>
            <person name="Jorgensen S.L."/>
            <person name="Zaremba-Niedzwiedzka K."/>
            <person name="Martijn J."/>
            <person name="Lind A.E."/>
            <person name="van Eijk R."/>
            <person name="Schleper C."/>
            <person name="Guy L."/>
            <person name="Ettema T.J."/>
        </authorList>
    </citation>
    <scope>NUCLEOTIDE SEQUENCE</scope>
</reference>
<name>A0A0F8ZVP8_9ZZZZ</name>
<proteinExistence type="predicted"/>
<organism evidence="1">
    <name type="scientific">marine sediment metagenome</name>
    <dbReference type="NCBI Taxonomy" id="412755"/>
    <lineage>
        <taxon>unclassified sequences</taxon>
        <taxon>metagenomes</taxon>
        <taxon>ecological metagenomes</taxon>
    </lineage>
</organism>
<evidence type="ECO:0008006" key="2">
    <source>
        <dbReference type="Google" id="ProtNLM"/>
    </source>
</evidence>
<dbReference type="AlphaFoldDB" id="A0A0F8ZVP8"/>
<comment type="caution">
    <text evidence="1">The sequence shown here is derived from an EMBL/GenBank/DDBJ whole genome shotgun (WGS) entry which is preliminary data.</text>
</comment>
<evidence type="ECO:0000313" key="1">
    <source>
        <dbReference type="EMBL" id="KKK64056.1"/>
    </source>
</evidence>